<protein>
    <submittedName>
        <fullName evidence="2">Uncharacterized protein</fullName>
    </submittedName>
</protein>
<keyword evidence="1" id="KW-1133">Transmembrane helix</keyword>
<proteinExistence type="predicted"/>
<feature type="transmembrane region" description="Helical" evidence="1">
    <location>
        <begin position="54"/>
        <end position="74"/>
    </location>
</feature>
<feature type="transmembrane region" description="Helical" evidence="1">
    <location>
        <begin position="118"/>
        <end position="136"/>
    </location>
</feature>
<keyword evidence="1" id="KW-0472">Membrane</keyword>
<name>A0A6J4TKX3_9ACTN</name>
<reference evidence="2" key="1">
    <citation type="submission" date="2020-02" db="EMBL/GenBank/DDBJ databases">
        <authorList>
            <person name="Meier V. D."/>
        </authorList>
    </citation>
    <scope>NUCLEOTIDE SEQUENCE</scope>
    <source>
        <strain evidence="2">AVDCRST_MAG30</strain>
    </source>
</reference>
<feature type="transmembrane region" description="Helical" evidence="1">
    <location>
        <begin position="12"/>
        <end position="29"/>
    </location>
</feature>
<accession>A0A6J4TKX3</accession>
<keyword evidence="1" id="KW-0812">Transmembrane</keyword>
<gene>
    <name evidence="2" type="ORF">AVDCRST_MAG30-3394</name>
</gene>
<sequence>MHPSRIQRGEIVAAVGGILLGLALFLIAYEPSSNPNAVIAGAREAVTAWDIHNILRWVLLATAIAPIVLLYIVMRDHQLSWPRGELTAVLGIFALGLIFYNGVLDRPGEPSGQISLGIGWYLMLLGALLIIVGGTMRAGESERRRKPPGVL</sequence>
<evidence type="ECO:0000256" key="1">
    <source>
        <dbReference type="SAM" id="Phobius"/>
    </source>
</evidence>
<feature type="transmembrane region" description="Helical" evidence="1">
    <location>
        <begin position="86"/>
        <end position="103"/>
    </location>
</feature>
<dbReference type="EMBL" id="CADCVS010000439">
    <property type="protein sequence ID" value="CAA9526145.1"/>
    <property type="molecule type" value="Genomic_DNA"/>
</dbReference>
<organism evidence="2">
    <name type="scientific">uncultured Solirubrobacteraceae bacterium</name>
    <dbReference type="NCBI Taxonomy" id="1162706"/>
    <lineage>
        <taxon>Bacteria</taxon>
        <taxon>Bacillati</taxon>
        <taxon>Actinomycetota</taxon>
        <taxon>Thermoleophilia</taxon>
        <taxon>Solirubrobacterales</taxon>
        <taxon>Solirubrobacteraceae</taxon>
        <taxon>environmental samples</taxon>
    </lineage>
</organism>
<dbReference type="AlphaFoldDB" id="A0A6J4TKX3"/>
<evidence type="ECO:0000313" key="2">
    <source>
        <dbReference type="EMBL" id="CAA9526145.1"/>
    </source>
</evidence>